<keyword evidence="10" id="KW-1185">Reference proteome</keyword>
<evidence type="ECO:0000256" key="4">
    <source>
        <dbReference type="ARBA" id="ARBA00022801"/>
    </source>
</evidence>
<dbReference type="GO" id="GO:0016787">
    <property type="term" value="F:hydrolase activity"/>
    <property type="evidence" value="ECO:0007669"/>
    <property type="project" value="UniProtKB-KW"/>
</dbReference>
<keyword evidence="3 7" id="KW-0812">Transmembrane</keyword>
<feature type="transmembrane region" description="Helical" evidence="7">
    <location>
        <begin position="188"/>
        <end position="210"/>
    </location>
</feature>
<name>A0A939LX93_9MICO</name>
<evidence type="ECO:0000256" key="5">
    <source>
        <dbReference type="ARBA" id="ARBA00022989"/>
    </source>
</evidence>
<dbReference type="PANTHER" id="PTHR14969:SF62">
    <property type="entry name" value="DECAPRENYLPHOSPHORYL-5-PHOSPHORIBOSE PHOSPHATASE RV3807C-RELATED"/>
    <property type="match status" value="1"/>
</dbReference>
<dbReference type="InterPro" id="IPR036938">
    <property type="entry name" value="PAP2/HPO_sf"/>
</dbReference>
<dbReference type="SMART" id="SM00014">
    <property type="entry name" value="acidPPc"/>
    <property type="match status" value="1"/>
</dbReference>
<protein>
    <submittedName>
        <fullName evidence="9">Phosphatase PAP2 family protein</fullName>
    </submittedName>
</protein>
<keyword evidence="5 7" id="KW-1133">Transmembrane helix</keyword>
<evidence type="ECO:0000313" key="9">
    <source>
        <dbReference type="EMBL" id="MBO1804077.1"/>
    </source>
</evidence>
<dbReference type="PANTHER" id="PTHR14969">
    <property type="entry name" value="SPHINGOSINE-1-PHOSPHATE PHOSPHOHYDROLASE"/>
    <property type="match status" value="1"/>
</dbReference>
<evidence type="ECO:0000259" key="8">
    <source>
        <dbReference type="SMART" id="SM00014"/>
    </source>
</evidence>
<dbReference type="SUPFAM" id="SSF48317">
    <property type="entry name" value="Acid phosphatase/Vanadium-dependent haloperoxidase"/>
    <property type="match status" value="1"/>
</dbReference>
<reference evidence="9" key="1">
    <citation type="submission" date="2021-03" db="EMBL/GenBank/DDBJ databases">
        <title>Leucobacter chromiisoli sp. nov., isolated from chromium-containing soil of chemical plant.</title>
        <authorList>
            <person name="Xu Z."/>
        </authorList>
    </citation>
    <scope>NUCLEOTIDE SEQUENCE</scope>
    <source>
        <strain evidence="9">A2</strain>
    </source>
</reference>
<dbReference type="EMBL" id="JAGDYL010000001">
    <property type="protein sequence ID" value="MBO1804077.1"/>
    <property type="molecule type" value="Genomic_DNA"/>
</dbReference>
<organism evidence="9 10">
    <name type="scientific">Leucobacter ruminantium</name>
    <dbReference type="NCBI Taxonomy" id="1289170"/>
    <lineage>
        <taxon>Bacteria</taxon>
        <taxon>Bacillati</taxon>
        <taxon>Actinomycetota</taxon>
        <taxon>Actinomycetes</taxon>
        <taxon>Micrococcales</taxon>
        <taxon>Microbacteriaceae</taxon>
        <taxon>Leucobacter</taxon>
    </lineage>
</organism>
<evidence type="ECO:0000256" key="2">
    <source>
        <dbReference type="ARBA" id="ARBA00022475"/>
    </source>
</evidence>
<evidence type="ECO:0000256" key="6">
    <source>
        <dbReference type="ARBA" id="ARBA00023136"/>
    </source>
</evidence>
<comment type="subcellular location">
    <subcellularLocation>
        <location evidence="1">Cell membrane</location>
        <topology evidence="1">Multi-pass membrane protein</topology>
    </subcellularLocation>
</comment>
<feature type="transmembrane region" description="Helical" evidence="7">
    <location>
        <begin position="95"/>
        <end position="116"/>
    </location>
</feature>
<dbReference type="Pfam" id="PF01569">
    <property type="entry name" value="PAP2"/>
    <property type="match status" value="1"/>
</dbReference>
<keyword evidence="2" id="KW-1003">Cell membrane</keyword>
<evidence type="ECO:0000256" key="1">
    <source>
        <dbReference type="ARBA" id="ARBA00004651"/>
    </source>
</evidence>
<accession>A0A939LX93</accession>
<dbReference type="GO" id="GO:0005886">
    <property type="term" value="C:plasma membrane"/>
    <property type="evidence" value="ECO:0007669"/>
    <property type="project" value="UniProtKB-SubCell"/>
</dbReference>
<evidence type="ECO:0000256" key="7">
    <source>
        <dbReference type="SAM" id="Phobius"/>
    </source>
</evidence>
<dbReference type="InterPro" id="IPR000326">
    <property type="entry name" value="PAP2/HPO"/>
</dbReference>
<feature type="transmembrane region" description="Helical" evidence="7">
    <location>
        <begin position="165"/>
        <end position="182"/>
    </location>
</feature>
<dbReference type="Gene3D" id="1.20.144.10">
    <property type="entry name" value="Phosphatidic acid phosphatase type 2/haloperoxidase"/>
    <property type="match status" value="1"/>
</dbReference>
<gene>
    <name evidence="9" type="ORF">J4H91_01930</name>
</gene>
<keyword evidence="4" id="KW-0378">Hydrolase</keyword>
<feature type="domain" description="Phosphatidic acid phosphatase type 2/haloperoxidase" evidence="8">
    <location>
        <begin position="96"/>
        <end position="207"/>
    </location>
</feature>
<dbReference type="AlphaFoldDB" id="A0A939LX93"/>
<evidence type="ECO:0000256" key="3">
    <source>
        <dbReference type="ARBA" id="ARBA00022692"/>
    </source>
</evidence>
<feature type="transmembrane region" description="Helical" evidence="7">
    <location>
        <begin position="12"/>
        <end position="33"/>
    </location>
</feature>
<keyword evidence="6 7" id="KW-0472">Membrane</keyword>
<sequence length="223" mass="22798">MSGTSVSAAPAVRAAVPFAFLGLGAIVAVGAYLRFVSSSAFGIDLWWGGIVRLTRGSAPYAVAVFCAEVGTAVGVAALGAVAMALLFATRRPRDAAAVGTSLLIGVAGSELLKSLVLRPRPEHAIYSAHGSSFPSGHSMGAAALACSLALVVHCSDDVAARTRRLAWMVAAAWALLMMWSRTALGVHWLSDTICGALLGVAAALLGRRIWTGRGPSGRARTVG</sequence>
<proteinExistence type="predicted"/>
<comment type="caution">
    <text evidence="9">The sequence shown here is derived from an EMBL/GenBank/DDBJ whole genome shotgun (WGS) entry which is preliminary data.</text>
</comment>
<feature type="transmembrane region" description="Helical" evidence="7">
    <location>
        <begin position="60"/>
        <end position="88"/>
    </location>
</feature>
<dbReference type="Proteomes" id="UP000664398">
    <property type="component" value="Unassembled WGS sequence"/>
</dbReference>
<dbReference type="RefSeq" id="WP_208044546.1">
    <property type="nucleotide sequence ID" value="NZ_JAGDYL010000001.1"/>
</dbReference>
<evidence type="ECO:0000313" key="10">
    <source>
        <dbReference type="Proteomes" id="UP000664398"/>
    </source>
</evidence>